<organism evidence="3 4">
    <name type="scientific">Streptomyces coryli</name>
    <dbReference type="NCBI Taxonomy" id="1128680"/>
    <lineage>
        <taxon>Bacteria</taxon>
        <taxon>Bacillati</taxon>
        <taxon>Actinomycetota</taxon>
        <taxon>Actinomycetes</taxon>
        <taxon>Kitasatosporales</taxon>
        <taxon>Streptomycetaceae</taxon>
        <taxon>Streptomyces</taxon>
    </lineage>
</organism>
<feature type="region of interest" description="Disordered" evidence="1">
    <location>
        <begin position="81"/>
        <end position="114"/>
    </location>
</feature>
<evidence type="ECO:0000256" key="1">
    <source>
        <dbReference type="SAM" id="MobiDB-lite"/>
    </source>
</evidence>
<reference evidence="3 4" key="1">
    <citation type="submission" date="2020-02" db="EMBL/GenBank/DDBJ databases">
        <title>Whole-genome analyses of novel actinobacteria.</title>
        <authorList>
            <person name="Sahin N."/>
        </authorList>
    </citation>
    <scope>NUCLEOTIDE SEQUENCE [LARGE SCALE GENOMIC DNA]</scope>
    <source>
        <strain evidence="3 4">A7024</strain>
    </source>
</reference>
<keyword evidence="2" id="KW-0472">Membrane</keyword>
<proteinExistence type="predicted"/>
<dbReference type="AlphaFoldDB" id="A0A6G4U9E8"/>
<evidence type="ECO:0000313" key="4">
    <source>
        <dbReference type="Proteomes" id="UP000481583"/>
    </source>
</evidence>
<comment type="caution">
    <text evidence="3">The sequence shown here is derived from an EMBL/GenBank/DDBJ whole genome shotgun (WGS) entry which is preliminary data.</text>
</comment>
<evidence type="ECO:0000256" key="2">
    <source>
        <dbReference type="SAM" id="Phobius"/>
    </source>
</evidence>
<sequence length="248" mass="25986">MPSYGPEQADAVAARVLAAVEDELVPVANRGVRMRRWVRTHLRALVALLCAVFMGLALTPPVRAAVADVFGFGGVEVRVTAPPDGSASSSGETASGAPPGGRGPQCDASMTPGAAADRAGFGPAALPAELGRPAGASVSADRRVVTVCWRRDGGAVVRLDAFRAGLDPTMGKISRARPEWVTVRGGTGLWFPAAHRLEVMLRDPHGDPYKRTVRTAGPTLLWEHDGTTLRLEGIADKRTALRVAASAR</sequence>
<keyword evidence="4" id="KW-1185">Reference proteome</keyword>
<gene>
    <name evidence="3" type="ORF">G5C51_32675</name>
</gene>
<feature type="transmembrane region" description="Helical" evidence="2">
    <location>
        <begin position="40"/>
        <end position="58"/>
    </location>
</feature>
<protein>
    <submittedName>
        <fullName evidence="3">Uncharacterized protein</fullName>
    </submittedName>
</protein>
<dbReference type="EMBL" id="JAAKZV010000219">
    <property type="protein sequence ID" value="NGN68632.1"/>
    <property type="molecule type" value="Genomic_DNA"/>
</dbReference>
<keyword evidence="2" id="KW-0812">Transmembrane</keyword>
<name>A0A6G4U9E8_9ACTN</name>
<dbReference type="Proteomes" id="UP000481583">
    <property type="component" value="Unassembled WGS sequence"/>
</dbReference>
<evidence type="ECO:0000313" key="3">
    <source>
        <dbReference type="EMBL" id="NGN68632.1"/>
    </source>
</evidence>
<feature type="compositionally biased region" description="Low complexity" evidence="1">
    <location>
        <begin position="85"/>
        <end position="97"/>
    </location>
</feature>
<accession>A0A6G4U9E8</accession>
<keyword evidence="2" id="KW-1133">Transmembrane helix</keyword>